<dbReference type="Proteomes" id="UP000316759">
    <property type="component" value="Unassembled WGS sequence"/>
</dbReference>
<sequence>MSDEASRLGLCPPCQILTGSQSTARINPTRRTSSHPGYEQPRDGFRSKIFVIPRMLRLSGDDSDRSKKNQAYWEKRVKTNRGGASTITWARKSKRAKLTRLCRATGER</sequence>
<evidence type="ECO:0000256" key="1">
    <source>
        <dbReference type="SAM" id="MobiDB-lite"/>
    </source>
</evidence>
<dbReference type="EMBL" id="SUNJ01012857">
    <property type="protein sequence ID" value="TPP57714.1"/>
    <property type="molecule type" value="Genomic_DNA"/>
</dbReference>
<organism evidence="2 3">
    <name type="scientific">Fasciola gigantica</name>
    <name type="common">Giant liver fluke</name>
    <dbReference type="NCBI Taxonomy" id="46835"/>
    <lineage>
        <taxon>Eukaryota</taxon>
        <taxon>Metazoa</taxon>
        <taxon>Spiralia</taxon>
        <taxon>Lophotrochozoa</taxon>
        <taxon>Platyhelminthes</taxon>
        <taxon>Trematoda</taxon>
        <taxon>Digenea</taxon>
        <taxon>Plagiorchiida</taxon>
        <taxon>Echinostomata</taxon>
        <taxon>Echinostomatoidea</taxon>
        <taxon>Fasciolidae</taxon>
        <taxon>Fasciola</taxon>
    </lineage>
</organism>
<dbReference type="AlphaFoldDB" id="A0A504Y9C8"/>
<accession>A0A504Y9C8</accession>
<comment type="caution">
    <text evidence="2">The sequence shown here is derived from an EMBL/GenBank/DDBJ whole genome shotgun (WGS) entry which is preliminary data.</text>
</comment>
<reference evidence="2 3" key="1">
    <citation type="submission" date="2019-04" db="EMBL/GenBank/DDBJ databases">
        <title>Annotation for the trematode Fasciola gigantica.</title>
        <authorList>
            <person name="Choi Y.-J."/>
        </authorList>
    </citation>
    <scope>NUCLEOTIDE SEQUENCE [LARGE SCALE GENOMIC DNA]</scope>
    <source>
        <strain evidence="2">Uganda_cow_1</strain>
    </source>
</reference>
<evidence type="ECO:0000313" key="3">
    <source>
        <dbReference type="Proteomes" id="UP000316759"/>
    </source>
</evidence>
<protein>
    <submittedName>
        <fullName evidence="2">Uncharacterized protein</fullName>
    </submittedName>
</protein>
<feature type="region of interest" description="Disordered" evidence="1">
    <location>
        <begin position="19"/>
        <end position="44"/>
    </location>
</feature>
<evidence type="ECO:0000313" key="2">
    <source>
        <dbReference type="EMBL" id="TPP57714.1"/>
    </source>
</evidence>
<proteinExistence type="predicted"/>
<keyword evidence="3" id="KW-1185">Reference proteome</keyword>
<feature type="compositionally biased region" description="Polar residues" evidence="1">
    <location>
        <begin position="19"/>
        <end position="35"/>
    </location>
</feature>
<gene>
    <name evidence="2" type="ORF">FGIG_10489</name>
</gene>
<name>A0A504Y9C8_FASGI</name>